<protein>
    <submittedName>
        <fullName evidence="2">Uncharacterized protein</fullName>
    </submittedName>
</protein>
<dbReference type="AlphaFoldDB" id="A0A8H5GY74"/>
<feature type="transmembrane region" description="Helical" evidence="1">
    <location>
        <begin position="210"/>
        <end position="232"/>
    </location>
</feature>
<proteinExistence type="predicted"/>
<feature type="transmembrane region" description="Helical" evidence="1">
    <location>
        <begin position="125"/>
        <end position="144"/>
    </location>
</feature>
<keyword evidence="1" id="KW-0472">Membrane</keyword>
<name>A0A8H5GY74_9AGAR</name>
<sequence length="317" mass="35276">MVANSAGNATILIDNAMFVEQAVQPLEIIQFVYFALWGMYSVLFCVYIYFRGNLLNRTRKRPLIYPASLILLYLFITIHTILSTMSFNRALTSNTIIQLSYDPSFSLSAASEPDSRYREFLDFDFAAEVCYMIASLIADGILICRCYHLWTARKSIIAAPIMLFVLNFGLFLAGLVTEAREEEHSILPFLLRSSMELGQKALNLTLTLSVAFAAGTVVINLLLIVLIAGRIFWLAKTTNNASEHTSRTYSRLIVTILESGFLYTFSLLVTMGLLPVVNFATLLPITAQTMGIAPTLIMVRVDLSASAESVSTKEENV</sequence>
<dbReference type="Proteomes" id="UP000518752">
    <property type="component" value="Unassembled WGS sequence"/>
</dbReference>
<comment type="caution">
    <text evidence="2">The sequence shown here is derived from an EMBL/GenBank/DDBJ whole genome shotgun (WGS) entry which is preliminary data.</text>
</comment>
<evidence type="ECO:0000313" key="3">
    <source>
        <dbReference type="Proteomes" id="UP000518752"/>
    </source>
</evidence>
<keyword evidence="1" id="KW-1133">Transmembrane helix</keyword>
<feature type="transmembrane region" description="Helical" evidence="1">
    <location>
        <begin position="28"/>
        <end position="50"/>
    </location>
</feature>
<accession>A0A8H5GY74</accession>
<dbReference type="OrthoDB" id="3039972at2759"/>
<evidence type="ECO:0000313" key="2">
    <source>
        <dbReference type="EMBL" id="KAF5373212.1"/>
    </source>
</evidence>
<feature type="transmembrane region" description="Helical" evidence="1">
    <location>
        <begin position="252"/>
        <end position="273"/>
    </location>
</feature>
<gene>
    <name evidence="2" type="ORF">D9757_010546</name>
</gene>
<evidence type="ECO:0000256" key="1">
    <source>
        <dbReference type="SAM" id="Phobius"/>
    </source>
</evidence>
<reference evidence="2 3" key="1">
    <citation type="journal article" date="2020" name="ISME J.">
        <title>Uncovering the hidden diversity of litter-decomposition mechanisms in mushroom-forming fungi.</title>
        <authorList>
            <person name="Floudas D."/>
            <person name="Bentzer J."/>
            <person name="Ahren D."/>
            <person name="Johansson T."/>
            <person name="Persson P."/>
            <person name="Tunlid A."/>
        </authorList>
    </citation>
    <scope>NUCLEOTIDE SEQUENCE [LARGE SCALE GENOMIC DNA]</scope>
    <source>
        <strain evidence="2 3">CBS 406.79</strain>
    </source>
</reference>
<organism evidence="2 3">
    <name type="scientific">Collybiopsis confluens</name>
    <dbReference type="NCBI Taxonomy" id="2823264"/>
    <lineage>
        <taxon>Eukaryota</taxon>
        <taxon>Fungi</taxon>
        <taxon>Dikarya</taxon>
        <taxon>Basidiomycota</taxon>
        <taxon>Agaricomycotina</taxon>
        <taxon>Agaricomycetes</taxon>
        <taxon>Agaricomycetidae</taxon>
        <taxon>Agaricales</taxon>
        <taxon>Marasmiineae</taxon>
        <taxon>Omphalotaceae</taxon>
        <taxon>Collybiopsis</taxon>
    </lineage>
</organism>
<keyword evidence="3" id="KW-1185">Reference proteome</keyword>
<feature type="transmembrane region" description="Helical" evidence="1">
    <location>
        <begin position="156"/>
        <end position="176"/>
    </location>
</feature>
<feature type="transmembrane region" description="Helical" evidence="1">
    <location>
        <begin position="62"/>
        <end position="82"/>
    </location>
</feature>
<dbReference type="EMBL" id="JAACJN010000107">
    <property type="protein sequence ID" value="KAF5373212.1"/>
    <property type="molecule type" value="Genomic_DNA"/>
</dbReference>
<keyword evidence="1" id="KW-0812">Transmembrane</keyword>